<dbReference type="AlphaFoldDB" id="A0A1E8Q8G7"/>
<reference evidence="1 2" key="1">
    <citation type="submission" date="2016-09" db="EMBL/GenBank/DDBJ databases">
        <title>genome sequence of Mycobacterium sp. 739 SCH.</title>
        <authorList>
            <person name="Greninger A.L."/>
            <person name="Qin X."/>
            <person name="Jerome K."/>
            <person name="Vora S."/>
            <person name="Quinn K."/>
        </authorList>
    </citation>
    <scope>NUCLEOTIDE SEQUENCE [LARGE SCALE GENOMIC DNA]</scope>
    <source>
        <strain evidence="1 2">SCH</strain>
    </source>
</reference>
<evidence type="ECO:0000313" key="2">
    <source>
        <dbReference type="Proteomes" id="UP000178953"/>
    </source>
</evidence>
<keyword evidence="2" id="KW-1185">Reference proteome</keyword>
<dbReference type="EMBL" id="MCHX01000015">
    <property type="protein sequence ID" value="OFJ54224.1"/>
    <property type="molecule type" value="Genomic_DNA"/>
</dbReference>
<sequence>MPPFGFIARDEVFPSEVGVLGSDLLGQRTIRHETTRPGSQGVALLEHDLSALLRRQPLGYQALIEFAHAKLAVQVDGSGFGRRQTSSVVRGQPQVRHRQWRIAAAGIRVGKRRWNWAFWEGPVINQLDVTVVCFGVRAAGIGGLLPQGLLGGR</sequence>
<accession>A0A1E8Q8G7</accession>
<evidence type="ECO:0000313" key="1">
    <source>
        <dbReference type="EMBL" id="OFJ54224.1"/>
    </source>
</evidence>
<dbReference type="Proteomes" id="UP000178953">
    <property type="component" value="Unassembled WGS sequence"/>
</dbReference>
<name>A0A1E8Q8G7_9MYCO</name>
<proteinExistence type="predicted"/>
<protein>
    <submittedName>
        <fullName evidence="1">Uncharacterized protein</fullName>
    </submittedName>
</protein>
<comment type="caution">
    <text evidence="1">The sequence shown here is derived from an EMBL/GenBank/DDBJ whole genome shotgun (WGS) entry which is preliminary data.</text>
</comment>
<organism evidence="1 2">
    <name type="scientific">Mycolicibacterium grossiae</name>
    <dbReference type="NCBI Taxonomy" id="1552759"/>
    <lineage>
        <taxon>Bacteria</taxon>
        <taxon>Bacillati</taxon>
        <taxon>Actinomycetota</taxon>
        <taxon>Actinomycetes</taxon>
        <taxon>Mycobacteriales</taxon>
        <taxon>Mycobacteriaceae</taxon>
        <taxon>Mycolicibacterium</taxon>
    </lineage>
</organism>
<gene>
    <name evidence="1" type="ORF">BEL07_08320</name>
</gene>